<evidence type="ECO:0000313" key="1">
    <source>
        <dbReference type="Proteomes" id="UP000887572"/>
    </source>
</evidence>
<accession>A0A914HK61</accession>
<reference evidence="2" key="1">
    <citation type="submission" date="2022-11" db="UniProtKB">
        <authorList>
            <consortium name="WormBaseParasite"/>
        </authorList>
    </citation>
    <scope>IDENTIFICATION</scope>
</reference>
<dbReference type="WBParaSite" id="Gr19_v10_g2227.t1">
    <property type="protein sequence ID" value="Gr19_v10_g2227.t1"/>
    <property type="gene ID" value="Gr19_v10_g2227"/>
</dbReference>
<name>A0A914HK61_GLORO</name>
<sequence>MASPDLSQHSAKELYPRGEAFQPATMRIAPMNFTGFVPTQCQSCTRAGNRVTDVGVGEGAVPHTHYQGFPASYHTYRYNEFVMALCLLN</sequence>
<evidence type="ECO:0000313" key="2">
    <source>
        <dbReference type="WBParaSite" id="Gr19_v10_g2227.t1"/>
    </source>
</evidence>
<dbReference type="AlphaFoldDB" id="A0A914HK61"/>
<keyword evidence="1" id="KW-1185">Reference proteome</keyword>
<proteinExistence type="predicted"/>
<protein>
    <submittedName>
        <fullName evidence="2">Uncharacterized protein</fullName>
    </submittedName>
</protein>
<dbReference type="Proteomes" id="UP000887572">
    <property type="component" value="Unplaced"/>
</dbReference>
<organism evidence="1 2">
    <name type="scientific">Globodera rostochiensis</name>
    <name type="common">Golden nematode worm</name>
    <name type="synonym">Heterodera rostochiensis</name>
    <dbReference type="NCBI Taxonomy" id="31243"/>
    <lineage>
        <taxon>Eukaryota</taxon>
        <taxon>Metazoa</taxon>
        <taxon>Ecdysozoa</taxon>
        <taxon>Nematoda</taxon>
        <taxon>Chromadorea</taxon>
        <taxon>Rhabditida</taxon>
        <taxon>Tylenchina</taxon>
        <taxon>Tylenchomorpha</taxon>
        <taxon>Tylenchoidea</taxon>
        <taxon>Heteroderidae</taxon>
        <taxon>Heteroderinae</taxon>
        <taxon>Globodera</taxon>
    </lineage>
</organism>